<dbReference type="Pfam" id="PF00201">
    <property type="entry name" value="UDPGT"/>
    <property type="match status" value="1"/>
</dbReference>
<dbReference type="RefSeq" id="XP_031379660.1">
    <property type="nucleotide sequence ID" value="XM_031523800.1"/>
</dbReference>
<evidence type="ECO:0000256" key="5">
    <source>
        <dbReference type="RuleBase" id="RU362057"/>
    </source>
</evidence>
<dbReference type="GeneID" id="116194891"/>
<reference evidence="7 8" key="2">
    <citation type="submission" date="2025-04" db="UniProtKB">
        <authorList>
            <consortium name="RefSeq"/>
        </authorList>
    </citation>
    <scope>IDENTIFICATION</scope>
    <source>
        <tissue evidence="7 8">Leaf</tissue>
    </source>
</reference>
<dbReference type="OrthoDB" id="5835829at2759"/>
<reference evidence="6" key="1">
    <citation type="journal article" date="2020" name="Plant Biotechnol. J.">
        <title>The pomegranate (Punica granatum L.) draft genome dissects genetic divergence between soft- and hard-seeded cultivars.</title>
        <authorList>
            <person name="Luo X."/>
            <person name="Li H."/>
            <person name="Wu Z."/>
            <person name="Yao W."/>
            <person name="Zhao P."/>
            <person name="Cao D."/>
            <person name="Yu H."/>
            <person name="Li K."/>
            <person name="Poudel K."/>
            <person name="Zhao D."/>
            <person name="Zhang F."/>
            <person name="Xia X."/>
            <person name="Chen L."/>
            <person name="Wang Q."/>
            <person name="Jing D."/>
            <person name="Cao S."/>
        </authorList>
    </citation>
    <scope>NUCLEOTIDE SEQUENCE [LARGE SCALE GENOMIC DNA]</scope>
</reference>
<evidence type="ECO:0000256" key="1">
    <source>
        <dbReference type="ARBA" id="ARBA00009995"/>
    </source>
</evidence>
<comment type="similarity">
    <text evidence="1 4">Belongs to the UDP-glycosyltransferase family.</text>
</comment>
<name>A0A6P8CB90_PUNGR</name>
<dbReference type="InterPro" id="IPR035595">
    <property type="entry name" value="UDP_glycos_trans_CS"/>
</dbReference>
<evidence type="ECO:0000256" key="3">
    <source>
        <dbReference type="ARBA" id="ARBA00022679"/>
    </source>
</evidence>
<sequence>MMNPKSQVAVIPFSVTGHLLPLVNLVRRLAADAPDVIFSFFNTVSSNKTLFYSSNNQAEPLPSNVKVYDIAATVTWEEETTKELKSQMVEALEPFLEVAMASFEDAINAVVKENGVRVSCLLIDGLMAFSCKIAEKLQAKWVAVWVPTPSILPAYIYRDLLVPLLKEMEGEASCVDISQKIKDLVPGFSTIHFADLTNRLRTLDPAPSIYFPMLRDEVGHLLPCANAIVMNSYEELSPAPLTSALRSSFRLLLHVGCLTVRIPPSLPASSRLDQTGCLELLDKQKPRSAVYISFGTLTSLTPEEMYMLSEALEENRTPSIWSIKDHLKVHLPLGFVERTSSYGKVVPWAPQSQVLSHPSIGAHITHCGYNAVFESIVGEVPMIWKPMWADNMINARTVEDVWGIGVRVVGSIITKDEMLTCLKMLLGDEERGKELKAKIKAVKEVLMEVVGPNGSASKDFKSLVELISTE</sequence>
<dbReference type="PROSITE" id="PS00375">
    <property type="entry name" value="UDPGT"/>
    <property type="match status" value="1"/>
</dbReference>
<dbReference type="RefSeq" id="XP_031379659.1">
    <property type="nucleotide sequence ID" value="XM_031523799.1"/>
</dbReference>
<gene>
    <name evidence="7 8 9" type="primary">LOC116194891</name>
</gene>
<dbReference type="AlphaFoldDB" id="A0A6P8CB90"/>
<dbReference type="Gene3D" id="3.40.50.2000">
    <property type="entry name" value="Glycogen Phosphorylase B"/>
    <property type="match status" value="2"/>
</dbReference>
<evidence type="ECO:0000313" key="6">
    <source>
        <dbReference type="Proteomes" id="UP000515151"/>
    </source>
</evidence>
<accession>A0A6P8CB90</accession>
<protein>
    <recommendedName>
        <fullName evidence="5">Glycosyltransferase</fullName>
        <ecNumber evidence="5">2.4.1.-</ecNumber>
    </recommendedName>
</protein>
<dbReference type="InterPro" id="IPR002213">
    <property type="entry name" value="UDP_glucos_trans"/>
</dbReference>
<dbReference type="EC" id="2.4.1.-" evidence="5"/>
<evidence type="ECO:0000313" key="7">
    <source>
        <dbReference type="RefSeq" id="XP_031379658.1"/>
    </source>
</evidence>
<keyword evidence="3 4" id="KW-0808">Transferase</keyword>
<dbReference type="RefSeq" id="XP_031379658.1">
    <property type="nucleotide sequence ID" value="XM_031523798.1"/>
</dbReference>
<evidence type="ECO:0000256" key="4">
    <source>
        <dbReference type="RuleBase" id="RU003718"/>
    </source>
</evidence>
<dbReference type="PANTHER" id="PTHR11926">
    <property type="entry name" value="GLUCOSYL/GLUCURONOSYL TRANSFERASES"/>
    <property type="match status" value="1"/>
</dbReference>
<dbReference type="PANTHER" id="PTHR11926:SF1560">
    <property type="entry name" value="UDP-GLYCOSYLTRANSFERASE 74E1-RELATED"/>
    <property type="match status" value="1"/>
</dbReference>
<evidence type="ECO:0000313" key="9">
    <source>
        <dbReference type="RefSeq" id="XP_031379660.1"/>
    </source>
</evidence>
<dbReference type="SUPFAM" id="SSF53756">
    <property type="entry name" value="UDP-Glycosyltransferase/glycogen phosphorylase"/>
    <property type="match status" value="1"/>
</dbReference>
<organism evidence="6 8">
    <name type="scientific">Punica granatum</name>
    <name type="common">Pomegranate</name>
    <dbReference type="NCBI Taxonomy" id="22663"/>
    <lineage>
        <taxon>Eukaryota</taxon>
        <taxon>Viridiplantae</taxon>
        <taxon>Streptophyta</taxon>
        <taxon>Embryophyta</taxon>
        <taxon>Tracheophyta</taxon>
        <taxon>Spermatophyta</taxon>
        <taxon>Magnoliopsida</taxon>
        <taxon>eudicotyledons</taxon>
        <taxon>Gunneridae</taxon>
        <taxon>Pentapetalae</taxon>
        <taxon>rosids</taxon>
        <taxon>malvids</taxon>
        <taxon>Myrtales</taxon>
        <taxon>Lythraceae</taxon>
        <taxon>Punica</taxon>
    </lineage>
</organism>
<dbReference type="GO" id="GO:0080043">
    <property type="term" value="F:quercetin 3-O-glucosyltransferase activity"/>
    <property type="evidence" value="ECO:0007669"/>
    <property type="project" value="TreeGrafter"/>
</dbReference>
<evidence type="ECO:0000256" key="2">
    <source>
        <dbReference type="ARBA" id="ARBA00022676"/>
    </source>
</evidence>
<proteinExistence type="inferred from homology"/>
<dbReference type="Proteomes" id="UP000515151">
    <property type="component" value="Chromosome 2"/>
</dbReference>
<evidence type="ECO:0000313" key="8">
    <source>
        <dbReference type="RefSeq" id="XP_031379659.1"/>
    </source>
</evidence>
<dbReference type="CDD" id="cd03784">
    <property type="entry name" value="GT1_Gtf-like"/>
    <property type="match status" value="1"/>
</dbReference>
<keyword evidence="2 4" id="KW-0328">Glycosyltransferase</keyword>
<dbReference type="GO" id="GO:0080044">
    <property type="term" value="F:quercetin 7-O-glucosyltransferase activity"/>
    <property type="evidence" value="ECO:0007669"/>
    <property type="project" value="TreeGrafter"/>
</dbReference>
<keyword evidence="6" id="KW-1185">Reference proteome</keyword>